<feature type="region of interest" description="Disordered" evidence="1">
    <location>
        <begin position="1"/>
        <end position="23"/>
    </location>
</feature>
<evidence type="ECO:0000313" key="2">
    <source>
        <dbReference type="EMBL" id="RLN08932.1"/>
    </source>
</evidence>
<dbReference type="EMBL" id="PQIB02000007">
    <property type="protein sequence ID" value="RLN08932.1"/>
    <property type="molecule type" value="Genomic_DNA"/>
</dbReference>
<feature type="region of interest" description="Disordered" evidence="1">
    <location>
        <begin position="48"/>
        <end position="76"/>
    </location>
</feature>
<name>A0A3L6RT07_PANMI</name>
<protein>
    <submittedName>
        <fullName evidence="2">E3 ubiquitin-protein ligase ATL31-like</fullName>
    </submittedName>
</protein>
<accession>A0A3L6RT07</accession>
<dbReference type="OrthoDB" id="1939440at2759"/>
<dbReference type="AlphaFoldDB" id="A0A3L6RT07"/>
<keyword evidence="3" id="KW-1185">Reference proteome</keyword>
<feature type="region of interest" description="Disordered" evidence="1">
    <location>
        <begin position="116"/>
        <end position="173"/>
    </location>
</feature>
<sequence length="195" mass="20617">MRPRSGRRPAPTQLARSHSTGHSLAVRLDHDLERFTLRLPEHVRREMIAAGEHNSQLRRGRRAGEGSSRGGRNAPLSRLGRWQSLITRTFSRKLSFFSASRMSFSSDWVVAMAASRAGAPGPPRPCSLHRRGAEPHRSCPAPDGGAHGRGASPYLAPGEGALQAGGGGGAAGSSCGRLGWRAETVGTRAGATRAG</sequence>
<dbReference type="STRING" id="4540.A0A3L6RT07"/>
<dbReference type="Proteomes" id="UP000275267">
    <property type="component" value="Unassembled WGS sequence"/>
</dbReference>
<evidence type="ECO:0000313" key="3">
    <source>
        <dbReference type="Proteomes" id="UP000275267"/>
    </source>
</evidence>
<evidence type="ECO:0000256" key="1">
    <source>
        <dbReference type="SAM" id="MobiDB-lite"/>
    </source>
</evidence>
<reference evidence="3" key="1">
    <citation type="journal article" date="2019" name="Nat. Commun.">
        <title>The genome of broomcorn millet.</title>
        <authorList>
            <person name="Zou C."/>
            <person name="Miki D."/>
            <person name="Li D."/>
            <person name="Tang Q."/>
            <person name="Xiao L."/>
            <person name="Rajput S."/>
            <person name="Deng P."/>
            <person name="Jia W."/>
            <person name="Huang R."/>
            <person name="Zhang M."/>
            <person name="Sun Y."/>
            <person name="Hu J."/>
            <person name="Fu X."/>
            <person name="Schnable P.S."/>
            <person name="Li F."/>
            <person name="Zhang H."/>
            <person name="Feng B."/>
            <person name="Zhu X."/>
            <person name="Liu R."/>
            <person name="Schnable J.C."/>
            <person name="Zhu J.-K."/>
            <person name="Zhang H."/>
        </authorList>
    </citation>
    <scope>NUCLEOTIDE SEQUENCE [LARGE SCALE GENOMIC DNA]</scope>
</reference>
<proteinExistence type="predicted"/>
<gene>
    <name evidence="2" type="ORF">C2845_PM11G03930</name>
</gene>
<organism evidence="2 3">
    <name type="scientific">Panicum miliaceum</name>
    <name type="common">Proso millet</name>
    <name type="synonym">Broomcorn millet</name>
    <dbReference type="NCBI Taxonomy" id="4540"/>
    <lineage>
        <taxon>Eukaryota</taxon>
        <taxon>Viridiplantae</taxon>
        <taxon>Streptophyta</taxon>
        <taxon>Embryophyta</taxon>
        <taxon>Tracheophyta</taxon>
        <taxon>Spermatophyta</taxon>
        <taxon>Magnoliopsida</taxon>
        <taxon>Liliopsida</taxon>
        <taxon>Poales</taxon>
        <taxon>Poaceae</taxon>
        <taxon>PACMAD clade</taxon>
        <taxon>Panicoideae</taxon>
        <taxon>Panicodae</taxon>
        <taxon>Paniceae</taxon>
        <taxon>Panicinae</taxon>
        <taxon>Panicum</taxon>
        <taxon>Panicum sect. Panicum</taxon>
    </lineage>
</organism>
<comment type="caution">
    <text evidence="2">The sequence shown here is derived from an EMBL/GenBank/DDBJ whole genome shotgun (WGS) entry which is preliminary data.</text>
</comment>